<dbReference type="OrthoDB" id="134933at2"/>
<dbReference type="InterPro" id="IPR000792">
    <property type="entry name" value="Tscrpt_reg_LuxR_C"/>
</dbReference>
<dbReference type="PANTHER" id="PTHR16305">
    <property type="entry name" value="TESTICULAR SOLUBLE ADENYLYL CYCLASE"/>
    <property type="match status" value="1"/>
</dbReference>
<dbReference type="GO" id="GO:0003677">
    <property type="term" value="F:DNA binding"/>
    <property type="evidence" value="ECO:0007669"/>
    <property type="project" value="InterPro"/>
</dbReference>
<dbReference type="EMBL" id="VUOB01000021">
    <property type="protein sequence ID" value="KAA2262671.1"/>
    <property type="molecule type" value="Genomic_DNA"/>
</dbReference>
<dbReference type="SMART" id="SM00421">
    <property type="entry name" value="HTH_LUXR"/>
    <property type="match status" value="1"/>
</dbReference>
<dbReference type="GO" id="GO:0005524">
    <property type="term" value="F:ATP binding"/>
    <property type="evidence" value="ECO:0007669"/>
    <property type="project" value="UniProtKB-KW"/>
</dbReference>
<dbReference type="Gene3D" id="1.25.40.10">
    <property type="entry name" value="Tetratricopeptide repeat domain"/>
    <property type="match status" value="1"/>
</dbReference>
<dbReference type="Gene3D" id="1.10.10.10">
    <property type="entry name" value="Winged helix-like DNA-binding domain superfamily/Winged helix DNA-binding domain"/>
    <property type="match status" value="1"/>
</dbReference>
<evidence type="ECO:0000313" key="5">
    <source>
        <dbReference type="Proteomes" id="UP000323454"/>
    </source>
</evidence>
<evidence type="ECO:0000256" key="1">
    <source>
        <dbReference type="ARBA" id="ARBA00022741"/>
    </source>
</evidence>
<sequence length="962" mass="103106">MSEPISTPRPRGGPGALFGRADQLDAITRALGDAESGQLAALALDGVPGMGKSALLAEAIELTQARGHRVARAEGHPLEQDYAFGIVRQLFEPIIAGYPDDVRAELLSGVVAPAATVLWPTVGAMTHAGDGTFAVLHGLYWLVLRLAERSPLTLIVDDVQWADAASLRWLTYLSRRAEDLPVLVLLARTTGVRGGQDTLVEELVGGLDAVRVGGLNREDIAELCLAEFGVEAEPPFVLGCLAVTGGNPFLLRELTRTLADKGIAPVGGSVRELAEFSPHTVARWVRGRVRRAMPDATQDCVAVARAVAILDEHAELATVAALTELDLDRAAQAADTLTRMGLLHSDTRLRFVHSIVRNAVDGEIAVASRRAAHTAAARVLADRRASPEEISAHLLECDRVGEPWAVDALRMAGRLALRRGVADSAVRYLDRTLAERPEPSVRLDVLAELGRAELGVNARTAVTHLKEAFDGVLREPGDPATSAQFLAQVATDLTIASASSGGWQQAVEVLDRAVLSVSADRELAFTLEGHGVAAGYGIPGFPYEQRLARLRSLAGDDPRNHTVVSGLTSHYLSSLGRSRDEAVAHARGLSTLTAPYSAMDLFVLYLGGLTLCRADDFEGAARYAEILMVQAPLRGRPIFAEAGHGLRAIAAFHTGQLTDTIDELRAAIKLRDELLGGVRRPSGLEGFLIRTHLAQGDHDAADQVLASVGTPDTWTRTYLANWLLHGRGTLRARRGDVEGALADHLACGQSLAEVPVHNPAEIPWRSRAALMHRRLGNTDEALRLIEEELALAREWGAPRAIAFALRALGRLTQDIESLAESVAILDGSPAKLARAHSLFHLGIAFHRTARRADARTVLTEAHLLAHECGAAQLVDLAAEAIKRIAGRRPRAPRLGAEALTAQERRIAERAVGGNTNRQIAEELFLTLRTVEHHLTSVYRKLGISGRAELAASGLDPAATHQG</sequence>
<gene>
    <name evidence="4" type="ORF">F0L68_12305</name>
</gene>
<dbReference type="InterPro" id="IPR016032">
    <property type="entry name" value="Sig_transdc_resp-reg_C-effctor"/>
</dbReference>
<dbReference type="AlphaFoldDB" id="A0A5B2XIB4"/>
<dbReference type="Pfam" id="PF00196">
    <property type="entry name" value="GerE"/>
    <property type="match status" value="1"/>
</dbReference>
<reference evidence="4 5" key="2">
    <citation type="submission" date="2019-09" db="EMBL/GenBank/DDBJ databases">
        <authorList>
            <person name="Jin C."/>
        </authorList>
    </citation>
    <scope>NUCLEOTIDE SEQUENCE [LARGE SCALE GENOMIC DNA]</scope>
    <source>
        <strain evidence="4 5">AN110305</strain>
    </source>
</reference>
<evidence type="ECO:0000259" key="3">
    <source>
        <dbReference type="PROSITE" id="PS50043"/>
    </source>
</evidence>
<protein>
    <submittedName>
        <fullName evidence="4">AAA family ATPase</fullName>
    </submittedName>
</protein>
<dbReference type="GO" id="GO:0004016">
    <property type="term" value="F:adenylate cyclase activity"/>
    <property type="evidence" value="ECO:0007669"/>
    <property type="project" value="TreeGrafter"/>
</dbReference>
<evidence type="ECO:0000313" key="4">
    <source>
        <dbReference type="EMBL" id="KAA2262671.1"/>
    </source>
</evidence>
<feature type="domain" description="HTH luxR-type" evidence="3">
    <location>
        <begin position="892"/>
        <end position="957"/>
    </location>
</feature>
<dbReference type="Pfam" id="PF13191">
    <property type="entry name" value="AAA_16"/>
    <property type="match status" value="1"/>
</dbReference>
<dbReference type="InterPro" id="IPR027417">
    <property type="entry name" value="P-loop_NTPase"/>
</dbReference>
<dbReference type="SUPFAM" id="SSF52540">
    <property type="entry name" value="P-loop containing nucleoside triphosphate hydrolases"/>
    <property type="match status" value="1"/>
</dbReference>
<dbReference type="CDD" id="cd06170">
    <property type="entry name" value="LuxR_C_like"/>
    <property type="match status" value="1"/>
</dbReference>
<dbReference type="InterPro" id="IPR011990">
    <property type="entry name" value="TPR-like_helical_dom_sf"/>
</dbReference>
<dbReference type="PROSITE" id="PS00622">
    <property type="entry name" value="HTH_LUXR_1"/>
    <property type="match status" value="1"/>
</dbReference>
<accession>A0A5B2XIB4</accession>
<name>A0A5B2XIB4_9PSEU</name>
<keyword evidence="2" id="KW-0067">ATP-binding</keyword>
<dbReference type="PANTHER" id="PTHR16305:SF35">
    <property type="entry name" value="TRANSCRIPTIONAL ACTIVATOR DOMAIN"/>
    <property type="match status" value="1"/>
</dbReference>
<dbReference type="GO" id="GO:0006355">
    <property type="term" value="P:regulation of DNA-templated transcription"/>
    <property type="evidence" value="ECO:0007669"/>
    <property type="project" value="InterPro"/>
</dbReference>
<evidence type="ECO:0000256" key="2">
    <source>
        <dbReference type="ARBA" id="ARBA00022840"/>
    </source>
</evidence>
<dbReference type="RefSeq" id="WP_149849650.1">
    <property type="nucleotide sequence ID" value="NZ_VUOB01000021.1"/>
</dbReference>
<keyword evidence="1" id="KW-0547">Nucleotide-binding</keyword>
<dbReference type="SUPFAM" id="SSF48452">
    <property type="entry name" value="TPR-like"/>
    <property type="match status" value="1"/>
</dbReference>
<dbReference type="PRINTS" id="PR00038">
    <property type="entry name" value="HTHLUXR"/>
</dbReference>
<dbReference type="SUPFAM" id="SSF46894">
    <property type="entry name" value="C-terminal effector domain of the bipartite response regulators"/>
    <property type="match status" value="1"/>
</dbReference>
<dbReference type="PROSITE" id="PS50043">
    <property type="entry name" value="HTH_LUXR_2"/>
    <property type="match status" value="1"/>
</dbReference>
<dbReference type="GO" id="GO:0005737">
    <property type="term" value="C:cytoplasm"/>
    <property type="evidence" value="ECO:0007669"/>
    <property type="project" value="TreeGrafter"/>
</dbReference>
<keyword evidence="5" id="KW-1185">Reference proteome</keyword>
<comment type="caution">
    <text evidence="4">The sequence shown here is derived from an EMBL/GenBank/DDBJ whole genome shotgun (WGS) entry which is preliminary data.</text>
</comment>
<proteinExistence type="predicted"/>
<dbReference type="Proteomes" id="UP000323454">
    <property type="component" value="Unassembled WGS sequence"/>
</dbReference>
<organism evidence="4 5">
    <name type="scientific">Solihabitans fulvus</name>
    <dbReference type="NCBI Taxonomy" id="1892852"/>
    <lineage>
        <taxon>Bacteria</taxon>
        <taxon>Bacillati</taxon>
        <taxon>Actinomycetota</taxon>
        <taxon>Actinomycetes</taxon>
        <taxon>Pseudonocardiales</taxon>
        <taxon>Pseudonocardiaceae</taxon>
        <taxon>Solihabitans</taxon>
    </lineage>
</organism>
<dbReference type="InterPro" id="IPR041664">
    <property type="entry name" value="AAA_16"/>
</dbReference>
<reference evidence="4 5" key="1">
    <citation type="submission" date="2019-09" db="EMBL/GenBank/DDBJ databases">
        <title>Goodfellowia gen. nov., a new genus of the Pseudonocardineae related to Actinoalloteichus, containing Goodfellowia coeruleoviolacea gen. nov., comb. nov. gen. nov., comb. nov.</title>
        <authorList>
            <person name="Labeda D."/>
        </authorList>
    </citation>
    <scope>NUCLEOTIDE SEQUENCE [LARGE SCALE GENOMIC DNA]</scope>
    <source>
        <strain evidence="4 5">AN110305</strain>
    </source>
</reference>
<dbReference type="InterPro" id="IPR036388">
    <property type="entry name" value="WH-like_DNA-bd_sf"/>
</dbReference>